<gene>
    <name evidence="2" type="ORF">EVAR_35775_1</name>
</gene>
<keyword evidence="3" id="KW-1185">Reference proteome</keyword>
<feature type="compositionally biased region" description="Basic residues" evidence="1">
    <location>
        <begin position="151"/>
        <end position="166"/>
    </location>
</feature>
<protein>
    <submittedName>
        <fullName evidence="2">Uncharacterized protein</fullName>
    </submittedName>
</protein>
<dbReference type="AlphaFoldDB" id="A0A4C1WMA5"/>
<evidence type="ECO:0000256" key="1">
    <source>
        <dbReference type="SAM" id="MobiDB-lite"/>
    </source>
</evidence>
<comment type="caution">
    <text evidence="2">The sequence shown here is derived from an EMBL/GenBank/DDBJ whole genome shotgun (WGS) entry which is preliminary data.</text>
</comment>
<name>A0A4C1WMA5_EUMVA</name>
<accession>A0A4C1WMA5</accession>
<proteinExistence type="predicted"/>
<reference evidence="2 3" key="1">
    <citation type="journal article" date="2019" name="Commun. Biol.">
        <title>The bagworm genome reveals a unique fibroin gene that provides high tensile strength.</title>
        <authorList>
            <person name="Kono N."/>
            <person name="Nakamura H."/>
            <person name="Ohtoshi R."/>
            <person name="Tomita M."/>
            <person name="Numata K."/>
            <person name="Arakawa K."/>
        </authorList>
    </citation>
    <scope>NUCLEOTIDE SEQUENCE [LARGE SCALE GENOMIC DNA]</scope>
</reference>
<feature type="region of interest" description="Disordered" evidence="1">
    <location>
        <begin position="151"/>
        <end position="174"/>
    </location>
</feature>
<feature type="region of interest" description="Disordered" evidence="1">
    <location>
        <begin position="68"/>
        <end position="105"/>
    </location>
</feature>
<evidence type="ECO:0000313" key="2">
    <source>
        <dbReference type="EMBL" id="GBP52586.1"/>
    </source>
</evidence>
<dbReference type="EMBL" id="BGZK01000606">
    <property type="protein sequence ID" value="GBP52586.1"/>
    <property type="molecule type" value="Genomic_DNA"/>
</dbReference>
<sequence length="174" mass="18329">MSSGTEFTGLLTNDDSSYSKRTCDHISCILITTCVTNAQSSRSVVRAVVEFQPKVIFMNCPHSGRAQLSSGSSLRPACSNPNIGEVTKPSRERKGQGSAGVACAMPDSAGRGPRALIALPRAPRGRIGGGARAADGATRPNTLLLKLRLSHSARGRASARRGRRPPRAALYAKT</sequence>
<organism evidence="2 3">
    <name type="scientific">Eumeta variegata</name>
    <name type="common">Bagworm moth</name>
    <name type="synonym">Eumeta japonica</name>
    <dbReference type="NCBI Taxonomy" id="151549"/>
    <lineage>
        <taxon>Eukaryota</taxon>
        <taxon>Metazoa</taxon>
        <taxon>Ecdysozoa</taxon>
        <taxon>Arthropoda</taxon>
        <taxon>Hexapoda</taxon>
        <taxon>Insecta</taxon>
        <taxon>Pterygota</taxon>
        <taxon>Neoptera</taxon>
        <taxon>Endopterygota</taxon>
        <taxon>Lepidoptera</taxon>
        <taxon>Glossata</taxon>
        <taxon>Ditrysia</taxon>
        <taxon>Tineoidea</taxon>
        <taxon>Psychidae</taxon>
        <taxon>Oiketicinae</taxon>
        <taxon>Eumeta</taxon>
    </lineage>
</organism>
<evidence type="ECO:0000313" key="3">
    <source>
        <dbReference type="Proteomes" id="UP000299102"/>
    </source>
</evidence>
<dbReference type="Proteomes" id="UP000299102">
    <property type="component" value="Unassembled WGS sequence"/>
</dbReference>